<evidence type="ECO:0000256" key="1">
    <source>
        <dbReference type="SAM" id="MobiDB-lite"/>
    </source>
</evidence>
<name>A0A0D7B1I8_9AGAR</name>
<dbReference type="OrthoDB" id="2866298at2759"/>
<proteinExistence type="predicted"/>
<dbReference type="EMBL" id="KN880658">
    <property type="protein sequence ID" value="KIY64029.1"/>
    <property type="molecule type" value="Genomic_DNA"/>
</dbReference>
<dbReference type="AlphaFoldDB" id="A0A0D7B1I8"/>
<organism evidence="2 3">
    <name type="scientific">Cylindrobasidium torrendii FP15055 ss-10</name>
    <dbReference type="NCBI Taxonomy" id="1314674"/>
    <lineage>
        <taxon>Eukaryota</taxon>
        <taxon>Fungi</taxon>
        <taxon>Dikarya</taxon>
        <taxon>Basidiomycota</taxon>
        <taxon>Agaricomycotina</taxon>
        <taxon>Agaricomycetes</taxon>
        <taxon>Agaricomycetidae</taxon>
        <taxon>Agaricales</taxon>
        <taxon>Marasmiineae</taxon>
        <taxon>Physalacriaceae</taxon>
        <taxon>Cylindrobasidium</taxon>
    </lineage>
</organism>
<keyword evidence="3" id="KW-1185">Reference proteome</keyword>
<feature type="region of interest" description="Disordered" evidence="1">
    <location>
        <begin position="1"/>
        <end position="94"/>
    </location>
</feature>
<sequence length="326" mass="35315">MASHQALSHLGAVSNVDPLQQGTKRAAPDDTSPEDESHSGAVAPPTKRPRRSSSSATTNNCVPRRQTRAKTRPRSSGNARPPTVALKPPTPLSVYPPPVAPATYTLGSFDLYAMNHPALKGIVDCDAVDYRRVQAVMHALQTKGSAPTVRCVLPNMPNEDSDSGRMVCRALRDDELGPMHEIVVDDLALTPAFGYDDDDLGVYPKHDSDEETEPPVRQAVVGRCFIADVRLGNVNISGGVFKMNVTPVWIGKSLEGCMDTVEVFEAYLDFAVKFKEGRDVGHGQRIRCGLLGVRSDVDMAPWEPEKEFSGFYANLSQAPLPLVAVP</sequence>
<dbReference type="Proteomes" id="UP000054007">
    <property type="component" value="Unassembled WGS sequence"/>
</dbReference>
<accession>A0A0D7B1I8</accession>
<evidence type="ECO:0000313" key="2">
    <source>
        <dbReference type="EMBL" id="KIY64029.1"/>
    </source>
</evidence>
<reference evidence="2 3" key="1">
    <citation type="journal article" date="2015" name="Fungal Genet. Biol.">
        <title>Evolution of novel wood decay mechanisms in Agaricales revealed by the genome sequences of Fistulina hepatica and Cylindrobasidium torrendii.</title>
        <authorList>
            <person name="Floudas D."/>
            <person name="Held B.W."/>
            <person name="Riley R."/>
            <person name="Nagy L.G."/>
            <person name="Koehler G."/>
            <person name="Ransdell A.S."/>
            <person name="Younus H."/>
            <person name="Chow J."/>
            <person name="Chiniquy J."/>
            <person name="Lipzen A."/>
            <person name="Tritt A."/>
            <person name="Sun H."/>
            <person name="Haridas S."/>
            <person name="LaButti K."/>
            <person name="Ohm R.A."/>
            <person name="Kues U."/>
            <person name="Blanchette R.A."/>
            <person name="Grigoriev I.V."/>
            <person name="Minto R.E."/>
            <person name="Hibbett D.S."/>
        </authorList>
    </citation>
    <scope>NUCLEOTIDE SEQUENCE [LARGE SCALE GENOMIC DNA]</scope>
    <source>
        <strain evidence="2 3">FP15055 ss-10</strain>
    </source>
</reference>
<protein>
    <submittedName>
        <fullName evidence="2">Uncharacterized protein</fullName>
    </submittedName>
</protein>
<evidence type="ECO:0000313" key="3">
    <source>
        <dbReference type="Proteomes" id="UP000054007"/>
    </source>
</evidence>
<gene>
    <name evidence="2" type="ORF">CYLTODRAFT_457601</name>
</gene>